<keyword evidence="3" id="KW-0645">Protease</keyword>
<feature type="transmembrane region" description="Helical" evidence="1">
    <location>
        <begin position="157"/>
        <end position="175"/>
    </location>
</feature>
<keyword evidence="4" id="KW-1185">Reference proteome</keyword>
<feature type="transmembrane region" description="Helical" evidence="1">
    <location>
        <begin position="83"/>
        <end position="107"/>
    </location>
</feature>
<feature type="transmembrane region" description="Helical" evidence="1">
    <location>
        <begin position="41"/>
        <end position="62"/>
    </location>
</feature>
<dbReference type="PANTHER" id="PTHR35797:SF1">
    <property type="entry name" value="PROTEASE"/>
    <property type="match status" value="1"/>
</dbReference>
<proteinExistence type="predicted"/>
<feature type="transmembrane region" description="Helical" evidence="1">
    <location>
        <begin position="113"/>
        <end position="136"/>
    </location>
</feature>
<evidence type="ECO:0000256" key="1">
    <source>
        <dbReference type="SAM" id="Phobius"/>
    </source>
</evidence>
<organism evidence="3 4">
    <name type="scientific">Candidatus Lokiarchaeum ossiferum</name>
    <dbReference type="NCBI Taxonomy" id="2951803"/>
    <lineage>
        <taxon>Archaea</taxon>
        <taxon>Promethearchaeati</taxon>
        <taxon>Promethearchaeota</taxon>
        <taxon>Promethearchaeia</taxon>
        <taxon>Promethearchaeales</taxon>
        <taxon>Promethearchaeaceae</taxon>
        <taxon>Candidatus Lokiarchaeum</taxon>
    </lineage>
</organism>
<dbReference type="GO" id="GO:0008233">
    <property type="term" value="F:peptidase activity"/>
    <property type="evidence" value="ECO:0007669"/>
    <property type="project" value="UniProtKB-KW"/>
</dbReference>
<keyword evidence="1" id="KW-1133">Transmembrane helix</keyword>
<sequence>MAFIQKSHPNLIFFAFTFGFSWLFWGILIIFQVSYSTPFGIIFHSIGGLGPLFGAIFCLFKLESKETRLSFWKRCYQCKGKKWQWLFFSIFFNFLISICVGIIELLFSTNPIGFSNFGSIIILPVQVLFILLFNFLAASMEEPGWRGCALPIIQIKYNSLLSSLILGTFWAIWHFPLYFIPDSYQNTEVIFGSPLFWIFNGYIIFPTIIMTWLNKKTDQSILSAILFHWMINVSGEVFNFGLNFEFVRLSFYVIIAIVLIWKDKMYVPLTRNFNSKSNKIIADK</sequence>
<dbReference type="Proteomes" id="UP001208689">
    <property type="component" value="Chromosome"/>
</dbReference>
<keyword evidence="1" id="KW-0472">Membrane</keyword>
<dbReference type="Pfam" id="PF02517">
    <property type="entry name" value="Rce1-like"/>
    <property type="match status" value="1"/>
</dbReference>
<dbReference type="EMBL" id="CP104013">
    <property type="protein sequence ID" value="UYP45739.1"/>
    <property type="molecule type" value="Genomic_DNA"/>
</dbReference>
<feature type="transmembrane region" description="Helical" evidence="1">
    <location>
        <begin position="246"/>
        <end position="261"/>
    </location>
</feature>
<evidence type="ECO:0000259" key="2">
    <source>
        <dbReference type="Pfam" id="PF02517"/>
    </source>
</evidence>
<reference evidence="3" key="1">
    <citation type="submission" date="2022-09" db="EMBL/GenBank/DDBJ databases">
        <title>Actin cytoskeleton and complex cell architecture in an #Asgard archaeon.</title>
        <authorList>
            <person name="Ponce Toledo R.I."/>
            <person name="Schleper C."/>
            <person name="Rodrigues Oliveira T."/>
            <person name="Wollweber F."/>
            <person name="Xu J."/>
            <person name="Rittmann S."/>
            <person name="Klingl A."/>
            <person name="Pilhofer M."/>
        </authorList>
    </citation>
    <scope>NUCLEOTIDE SEQUENCE</scope>
    <source>
        <strain evidence="3">B-35</strain>
    </source>
</reference>
<feature type="transmembrane region" description="Helical" evidence="1">
    <location>
        <begin position="220"/>
        <end position="240"/>
    </location>
</feature>
<keyword evidence="1" id="KW-0812">Transmembrane</keyword>
<evidence type="ECO:0000313" key="4">
    <source>
        <dbReference type="Proteomes" id="UP001208689"/>
    </source>
</evidence>
<dbReference type="EC" id="3.4.22.-" evidence="3"/>
<name>A0ABY6HT54_9ARCH</name>
<feature type="transmembrane region" description="Helical" evidence="1">
    <location>
        <begin position="12"/>
        <end position="35"/>
    </location>
</feature>
<keyword evidence="3" id="KW-0378">Hydrolase</keyword>
<gene>
    <name evidence="3" type="ORF">NEF87_002024</name>
</gene>
<protein>
    <submittedName>
        <fullName evidence="3">CAAX prenyl protease 2</fullName>
        <ecNumber evidence="3">3.4.22.-</ecNumber>
    </submittedName>
</protein>
<feature type="transmembrane region" description="Helical" evidence="1">
    <location>
        <begin position="195"/>
        <end position="213"/>
    </location>
</feature>
<feature type="domain" description="CAAX prenyl protease 2/Lysostaphin resistance protein A-like" evidence="2">
    <location>
        <begin position="126"/>
        <end position="233"/>
    </location>
</feature>
<evidence type="ECO:0000313" key="3">
    <source>
        <dbReference type="EMBL" id="UYP45739.1"/>
    </source>
</evidence>
<dbReference type="GO" id="GO:0006508">
    <property type="term" value="P:proteolysis"/>
    <property type="evidence" value="ECO:0007669"/>
    <property type="project" value="UniProtKB-KW"/>
</dbReference>
<dbReference type="PANTHER" id="PTHR35797">
    <property type="entry name" value="PROTEASE-RELATED"/>
    <property type="match status" value="1"/>
</dbReference>
<dbReference type="InterPro" id="IPR042150">
    <property type="entry name" value="MmRce1-like"/>
</dbReference>
<accession>A0ABY6HT54</accession>
<dbReference type="InterPro" id="IPR003675">
    <property type="entry name" value="Rce1/LyrA-like_dom"/>
</dbReference>